<dbReference type="Ensembl" id="ENSAPOT00000011662.1">
    <property type="protein sequence ID" value="ENSAPOP00000003487.1"/>
    <property type="gene ID" value="ENSAPOG00000004989.1"/>
</dbReference>
<organism evidence="1 2">
    <name type="scientific">Acanthochromis polyacanthus</name>
    <name type="common">spiny chromis</name>
    <dbReference type="NCBI Taxonomy" id="80966"/>
    <lineage>
        <taxon>Eukaryota</taxon>
        <taxon>Metazoa</taxon>
        <taxon>Chordata</taxon>
        <taxon>Craniata</taxon>
        <taxon>Vertebrata</taxon>
        <taxon>Euteleostomi</taxon>
        <taxon>Actinopterygii</taxon>
        <taxon>Neopterygii</taxon>
        <taxon>Teleostei</taxon>
        <taxon>Neoteleostei</taxon>
        <taxon>Acanthomorphata</taxon>
        <taxon>Ovalentaria</taxon>
        <taxon>Pomacentridae</taxon>
        <taxon>Acanthochromis</taxon>
    </lineage>
</organism>
<keyword evidence="2" id="KW-1185">Reference proteome</keyword>
<proteinExistence type="predicted"/>
<evidence type="ECO:0000313" key="1">
    <source>
        <dbReference type="Ensembl" id="ENSAPOP00000003487.1"/>
    </source>
</evidence>
<reference evidence="1" key="1">
    <citation type="submission" date="2025-08" db="UniProtKB">
        <authorList>
            <consortium name="Ensembl"/>
        </authorList>
    </citation>
    <scope>IDENTIFICATION</scope>
</reference>
<accession>A0A3Q1EJU1</accession>
<dbReference type="InParanoid" id="A0A3Q1EJU1"/>
<name>A0A3Q1EJU1_9TELE</name>
<protein>
    <submittedName>
        <fullName evidence="1">Uncharacterized protein</fullName>
    </submittedName>
</protein>
<reference evidence="1" key="2">
    <citation type="submission" date="2025-09" db="UniProtKB">
        <authorList>
            <consortium name="Ensembl"/>
        </authorList>
    </citation>
    <scope>IDENTIFICATION</scope>
</reference>
<dbReference type="STRING" id="80966.ENSAPOP00000003487"/>
<dbReference type="Proteomes" id="UP000257200">
    <property type="component" value="Unplaced"/>
</dbReference>
<sequence length="139" mass="15383">MKFEAILDEINGFGPFQIILIPLRCSPWLVLPLHFLLSNFIAVVPLHRCDISSLDDRGFFGNLTREQRLTVSIPAREDGEPKSCEMFAEPQFQLLSNSSSSSGLPTVQCQSGWIHDNSSFTSTVATEVPSAAVFNSVCY</sequence>
<dbReference type="AlphaFoldDB" id="A0A3Q1EJU1"/>
<evidence type="ECO:0000313" key="2">
    <source>
        <dbReference type="Proteomes" id="UP000257200"/>
    </source>
</evidence>
<dbReference type="GeneTree" id="ENSGT00940000154922"/>